<proteinExistence type="predicted"/>
<keyword evidence="2" id="KW-1185">Reference proteome</keyword>
<gene>
    <name evidence="1" type="ORF">AVEN_58435_1</name>
</gene>
<dbReference type="Proteomes" id="UP000499080">
    <property type="component" value="Unassembled WGS sequence"/>
</dbReference>
<evidence type="ECO:0000313" key="1">
    <source>
        <dbReference type="EMBL" id="GBM79659.1"/>
    </source>
</evidence>
<protein>
    <submittedName>
        <fullName evidence="1">Uncharacterized protein</fullName>
    </submittedName>
</protein>
<name>A0A4Y2IR10_ARAVE</name>
<reference evidence="1 2" key="1">
    <citation type="journal article" date="2019" name="Sci. Rep.">
        <title>Orb-weaving spider Araneus ventricosus genome elucidates the spidroin gene catalogue.</title>
        <authorList>
            <person name="Kono N."/>
            <person name="Nakamura H."/>
            <person name="Ohtoshi R."/>
            <person name="Moran D.A.P."/>
            <person name="Shinohara A."/>
            <person name="Yoshida Y."/>
            <person name="Fujiwara M."/>
            <person name="Mori M."/>
            <person name="Tomita M."/>
            <person name="Arakawa K."/>
        </authorList>
    </citation>
    <scope>NUCLEOTIDE SEQUENCE [LARGE SCALE GENOMIC DNA]</scope>
</reference>
<dbReference type="AlphaFoldDB" id="A0A4Y2IR10"/>
<accession>A0A4Y2IR10</accession>
<sequence>MANRTPASVFELLQAGIQFHPDITAGRTISLIISARRLFLLAPLKPAVLGRKQYELESSNLGGHLLHHSPPAITFPQGTEKWALLGVENWPPAALIS</sequence>
<organism evidence="1 2">
    <name type="scientific">Araneus ventricosus</name>
    <name type="common">Orbweaver spider</name>
    <name type="synonym">Epeira ventricosa</name>
    <dbReference type="NCBI Taxonomy" id="182803"/>
    <lineage>
        <taxon>Eukaryota</taxon>
        <taxon>Metazoa</taxon>
        <taxon>Ecdysozoa</taxon>
        <taxon>Arthropoda</taxon>
        <taxon>Chelicerata</taxon>
        <taxon>Arachnida</taxon>
        <taxon>Araneae</taxon>
        <taxon>Araneomorphae</taxon>
        <taxon>Entelegynae</taxon>
        <taxon>Araneoidea</taxon>
        <taxon>Araneidae</taxon>
        <taxon>Araneus</taxon>
    </lineage>
</organism>
<evidence type="ECO:0000313" key="2">
    <source>
        <dbReference type="Proteomes" id="UP000499080"/>
    </source>
</evidence>
<dbReference type="EMBL" id="BGPR01002834">
    <property type="protein sequence ID" value="GBM79659.1"/>
    <property type="molecule type" value="Genomic_DNA"/>
</dbReference>
<comment type="caution">
    <text evidence="1">The sequence shown here is derived from an EMBL/GenBank/DDBJ whole genome shotgun (WGS) entry which is preliminary data.</text>
</comment>